<evidence type="ECO:0000256" key="8">
    <source>
        <dbReference type="PIRSR" id="PIRSR602403-1"/>
    </source>
</evidence>
<evidence type="ECO:0000313" key="12">
    <source>
        <dbReference type="Proteomes" id="UP000076552"/>
    </source>
</evidence>
<evidence type="ECO:0000256" key="6">
    <source>
        <dbReference type="ARBA" id="ARBA00023004"/>
    </source>
</evidence>
<dbReference type="AlphaFoldDB" id="A0A161YGU8"/>
<dbReference type="InterPro" id="IPR036396">
    <property type="entry name" value="Cyt_P450_sf"/>
</dbReference>
<comment type="similarity">
    <text evidence="2 9">Belongs to the cytochrome P450 family.</text>
</comment>
<organism evidence="11 12">
    <name type="scientific">Colletotrichum tofieldiae</name>
    <dbReference type="NCBI Taxonomy" id="708197"/>
    <lineage>
        <taxon>Eukaryota</taxon>
        <taxon>Fungi</taxon>
        <taxon>Dikarya</taxon>
        <taxon>Ascomycota</taxon>
        <taxon>Pezizomycotina</taxon>
        <taxon>Sordariomycetes</taxon>
        <taxon>Hypocreomycetidae</taxon>
        <taxon>Glomerellales</taxon>
        <taxon>Glomerellaceae</taxon>
        <taxon>Colletotrichum</taxon>
        <taxon>Colletotrichum spaethianum species complex</taxon>
    </lineage>
</organism>
<feature type="binding site" description="axial binding residue" evidence="8">
    <location>
        <position position="459"/>
    </location>
    <ligand>
        <name>heme</name>
        <dbReference type="ChEBI" id="CHEBI:30413"/>
    </ligand>
    <ligandPart>
        <name>Fe</name>
        <dbReference type="ChEBI" id="CHEBI:18248"/>
    </ligandPart>
</feature>
<name>A0A161YGU8_9PEZI</name>
<keyword evidence="12" id="KW-1185">Reference proteome</keyword>
<dbReference type="PANTHER" id="PTHR46206:SF2">
    <property type="entry name" value="CYTOCHROME P450 MONOOXYGENASE AUSG-RELATED"/>
    <property type="match status" value="1"/>
</dbReference>
<dbReference type="GO" id="GO:0020037">
    <property type="term" value="F:heme binding"/>
    <property type="evidence" value="ECO:0007669"/>
    <property type="project" value="InterPro"/>
</dbReference>
<evidence type="ECO:0000313" key="11">
    <source>
        <dbReference type="EMBL" id="KZL71907.1"/>
    </source>
</evidence>
<keyword evidence="5 9" id="KW-0560">Oxidoreductase</keyword>
<dbReference type="EMBL" id="LFIV01000065">
    <property type="protein sequence ID" value="KZL71907.1"/>
    <property type="molecule type" value="Genomic_DNA"/>
</dbReference>
<evidence type="ECO:0000256" key="4">
    <source>
        <dbReference type="ARBA" id="ARBA00022723"/>
    </source>
</evidence>
<comment type="caution">
    <text evidence="11">The sequence shown here is derived from an EMBL/GenBank/DDBJ whole genome shotgun (WGS) entry which is preliminary data.</text>
</comment>
<evidence type="ECO:0000256" key="3">
    <source>
        <dbReference type="ARBA" id="ARBA00022617"/>
    </source>
</evidence>
<dbReference type="GO" id="GO:0016705">
    <property type="term" value="F:oxidoreductase activity, acting on paired donors, with incorporation or reduction of molecular oxygen"/>
    <property type="evidence" value="ECO:0007669"/>
    <property type="project" value="InterPro"/>
</dbReference>
<dbReference type="Proteomes" id="UP000076552">
    <property type="component" value="Unassembled WGS sequence"/>
</dbReference>
<dbReference type="InterPro" id="IPR017972">
    <property type="entry name" value="Cyt_P450_CS"/>
</dbReference>
<evidence type="ECO:0000256" key="9">
    <source>
        <dbReference type="RuleBase" id="RU000461"/>
    </source>
</evidence>
<comment type="cofactor">
    <cofactor evidence="1 8">
        <name>heme</name>
        <dbReference type="ChEBI" id="CHEBI:30413"/>
    </cofactor>
</comment>
<dbReference type="Gene3D" id="1.10.630.10">
    <property type="entry name" value="Cytochrome P450"/>
    <property type="match status" value="1"/>
</dbReference>
<keyword evidence="6 8" id="KW-0408">Iron</keyword>
<sequence length="524" mass="59966">MLSIWSSALCDLAFNAACDIHRILPIFFITFPLIVLFFYLRYVYQVRPRPLPGIPLVQPDGEHSNSGRTFSKHARNLLLKGVQHFPGQPFQVMTTNGPRIVLPNDFADEIKERPELEFFNNFGLPYRGFEAHKDSFEGKDGILPRTVRTKLTQRLGLTTGCMAEEASEVLREVFGNDSTWRVSVIKKDVQEVAARMSSRVFLGRDLARDGRWLNIAKDHTFQIFRAVLQLNQLPKPLRWPLQWFLPNCKALRQQVSDARRIIAPETQKRVEMMKARSLGEKVPKTTDALSWILEVGEGKKFDPAHVQLALSVVSINTAGEVMAQAVMDLCEHPKLVLALREEIIQIVKANGWQKSTFYQLRLMDSFLKESQRVHALNWYRMKHHVRKTFTLSDGTVLPAGATIAVAANTSDDPTLFPMPEKFIPDRFLKLRNETGEENKWQFVSLHPSLMTFGYGQHACPGRFFAAAEIKTFLCFLILRYDLRFLKGHGRPKDGNIEGVVYVTPDAKIEVRRRKEEICLEDLCE</sequence>
<keyword evidence="10" id="KW-0812">Transmembrane</keyword>
<evidence type="ECO:0000256" key="7">
    <source>
        <dbReference type="ARBA" id="ARBA00023033"/>
    </source>
</evidence>
<dbReference type="GO" id="GO:0004497">
    <property type="term" value="F:monooxygenase activity"/>
    <property type="evidence" value="ECO:0007669"/>
    <property type="project" value="UniProtKB-KW"/>
</dbReference>
<proteinExistence type="inferred from homology"/>
<dbReference type="PROSITE" id="PS00086">
    <property type="entry name" value="CYTOCHROME_P450"/>
    <property type="match status" value="1"/>
</dbReference>
<feature type="transmembrane region" description="Helical" evidence="10">
    <location>
        <begin position="25"/>
        <end position="44"/>
    </location>
</feature>
<evidence type="ECO:0000256" key="5">
    <source>
        <dbReference type="ARBA" id="ARBA00023002"/>
    </source>
</evidence>
<dbReference type="InterPro" id="IPR001128">
    <property type="entry name" value="Cyt_P450"/>
</dbReference>
<gene>
    <name evidence="11" type="ORF">CT0861_02275</name>
</gene>
<keyword evidence="10" id="KW-0472">Membrane</keyword>
<dbReference type="PANTHER" id="PTHR46206">
    <property type="entry name" value="CYTOCHROME P450"/>
    <property type="match status" value="1"/>
</dbReference>
<accession>A0A161YGU8</accession>
<dbReference type="CDD" id="cd11041">
    <property type="entry name" value="CYP503A1-like"/>
    <property type="match status" value="1"/>
</dbReference>
<evidence type="ECO:0000256" key="1">
    <source>
        <dbReference type="ARBA" id="ARBA00001971"/>
    </source>
</evidence>
<keyword evidence="3 8" id="KW-0349">Heme</keyword>
<evidence type="ECO:0000256" key="2">
    <source>
        <dbReference type="ARBA" id="ARBA00010617"/>
    </source>
</evidence>
<dbReference type="SUPFAM" id="SSF48264">
    <property type="entry name" value="Cytochrome P450"/>
    <property type="match status" value="1"/>
</dbReference>
<protein>
    <submittedName>
        <fullName evidence="11">Cytochrome P450</fullName>
    </submittedName>
</protein>
<keyword evidence="4 8" id="KW-0479">Metal-binding</keyword>
<keyword evidence="10" id="KW-1133">Transmembrane helix</keyword>
<dbReference type="GO" id="GO:0005506">
    <property type="term" value="F:iron ion binding"/>
    <property type="evidence" value="ECO:0007669"/>
    <property type="project" value="InterPro"/>
</dbReference>
<keyword evidence="7 9" id="KW-0503">Monooxygenase</keyword>
<evidence type="ECO:0000256" key="10">
    <source>
        <dbReference type="SAM" id="Phobius"/>
    </source>
</evidence>
<reference evidence="11 12" key="1">
    <citation type="submission" date="2015-06" db="EMBL/GenBank/DDBJ databases">
        <title>Survival trade-offs in plant roots during colonization by closely related pathogenic and mutualistic fungi.</title>
        <authorList>
            <person name="Hacquard S."/>
            <person name="Kracher B."/>
            <person name="Hiruma K."/>
            <person name="Weinman A."/>
            <person name="Muench P."/>
            <person name="Garrido Oter R."/>
            <person name="Ver Loren van Themaat E."/>
            <person name="Dallerey J.-F."/>
            <person name="Damm U."/>
            <person name="Henrissat B."/>
            <person name="Lespinet O."/>
            <person name="Thon M."/>
            <person name="Kemen E."/>
            <person name="McHardy A.C."/>
            <person name="Schulze-Lefert P."/>
            <person name="O'Connell R.J."/>
        </authorList>
    </citation>
    <scope>NUCLEOTIDE SEQUENCE [LARGE SCALE GENOMIC DNA]</scope>
    <source>
        <strain evidence="11 12">0861</strain>
    </source>
</reference>
<dbReference type="InterPro" id="IPR002403">
    <property type="entry name" value="Cyt_P450_E_grp-IV"/>
</dbReference>
<dbReference type="PRINTS" id="PR00465">
    <property type="entry name" value="EP450IV"/>
</dbReference>
<dbReference type="STRING" id="708197.A0A161YGU8"/>
<dbReference type="Pfam" id="PF00067">
    <property type="entry name" value="p450"/>
    <property type="match status" value="1"/>
</dbReference>